<comment type="similarity">
    <text evidence="1">Belongs to the oxygen-dependent FAD-linked oxidoreductase family.</text>
</comment>
<feature type="domain" description="FAD-binding PCMH-type" evidence="6">
    <location>
        <begin position="75"/>
        <end position="247"/>
    </location>
</feature>
<reference evidence="8" key="1">
    <citation type="journal article" date="2014" name="BMC Genomics">
        <title>Genome characteristics reveal the impact of lichenization on lichen-forming fungus Endocarpon pusillum Hedwig (Verrucariales, Ascomycota).</title>
        <authorList>
            <person name="Wang Y.-Y."/>
            <person name="Liu B."/>
            <person name="Zhang X.-Y."/>
            <person name="Zhou Q.-M."/>
            <person name="Zhang T."/>
            <person name="Li H."/>
            <person name="Yu Y.-F."/>
            <person name="Zhang X.-L."/>
            <person name="Hao X.-Y."/>
            <person name="Wang M."/>
            <person name="Wang L."/>
            <person name="Wei J.-C."/>
        </authorList>
    </citation>
    <scope>NUCLEOTIDE SEQUENCE [LARGE SCALE GENOMIC DNA]</scope>
    <source>
        <strain evidence="8">Z07020 / HMAS-L-300199</strain>
    </source>
</reference>
<evidence type="ECO:0000256" key="5">
    <source>
        <dbReference type="SAM" id="SignalP"/>
    </source>
</evidence>
<evidence type="ECO:0000256" key="2">
    <source>
        <dbReference type="ARBA" id="ARBA00022630"/>
    </source>
</evidence>
<sequence>MNPFFLLLLCAAIIHAQPGSPTAPLEVLRDLTSEKALKGYSTACDKACAVIADSLPSALYYAKTGNFQFWDTKQSDLTPVCRVEPSSSEEVSFVLKTLIDTKCHFAVKSGGHDRTPGSSNADGGVTIDLVRMNEVQVAKDRKSVKIGAGLRWGDLYIALEKEGLMVVGGRVAGVGVGGLTLGGGLSFFVNRHGCACDNVLSYEIVLPDASIANVTHSSNPDLYRSLRGAGASNFGIVTYFTMESFVPPNPAGIWGGQKVFPWEKLSQYLQLNYNFTTNSMELDPDVAAWNSFAYIQAYDSWFGGAQMRHITHTNASTWPEAFQPYQELEGVPQAISIDIKPVSNITLEIDELVPSGYRNIYGTFTYRPSVELEAKVLNIFREEASPVKNMTGFVPAVTIQPISYAAIEKMKKRGGNALGLADNANEGPLMIINTSWVWKDASDDERSYAAYHRFMEKAEATAKEMGVWHPYKYINYAETTQDVWSGVGGDNLRELRRMQRIVDPEGVFTKGGLASGYFKLNELPEGGKRTKEECGGVGDRWETDL</sequence>
<keyword evidence="2" id="KW-0285">Flavoprotein</keyword>
<keyword evidence="8" id="KW-1185">Reference proteome</keyword>
<protein>
    <recommendedName>
        <fullName evidence="6">FAD-binding PCMH-type domain-containing protein</fullName>
    </recommendedName>
</protein>
<dbReference type="Pfam" id="PF01565">
    <property type="entry name" value="FAD_binding_4"/>
    <property type="match status" value="1"/>
</dbReference>
<feature type="signal peptide" evidence="5">
    <location>
        <begin position="1"/>
        <end position="16"/>
    </location>
</feature>
<dbReference type="InterPro" id="IPR036318">
    <property type="entry name" value="FAD-bd_PCMH-like_sf"/>
</dbReference>
<dbReference type="InterPro" id="IPR016166">
    <property type="entry name" value="FAD-bd_PCMH"/>
</dbReference>
<dbReference type="eggNOG" id="KOG1231">
    <property type="taxonomic scope" value="Eukaryota"/>
</dbReference>
<keyword evidence="4" id="KW-0560">Oxidoreductase</keyword>
<evidence type="ECO:0000256" key="1">
    <source>
        <dbReference type="ARBA" id="ARBA00005466"/>
    </source>
</evidence>
<dbReference type="InterPro" id="IPR050416">
    <property type="entry name" value="FAD-linked_Oxidoreductase"/>
</dbReference>
<keyword evidence="3" id="KW-0274">FAD</keyword>
<evidence type="ECO:0000256" key="3">
    <source>
        <dbReference type="ARBA" id="ARBA00022827"/>
    </source>
</evidence>
<dbReference type="PROSITE" id="PS51387">
    <property type="entry name" value="FAD_PCMH"/>
    <property type="match status" value="1"/>
</dbReference>
<accession>U1HXB5</accession>
<dbReference type="InterPro" id="IPR016169">
    <property type="entry name" value="FAD-bd_PCMH_sub2"/>
</dbReference>
<dbReference type="PANTHER" id="PTHR42973:SF13">
    <property type="entry name" value="FAD-BINDING PCMH-TYPE DOMAIN-CONTAINING PROTEIN"/>
    <property type="match status" value="1"/>
</dbReference>
<evidence type="ECO:0000259" key="6">
    <source>
        <dbReference type="PROSITE" id="PS51387"/>
    </source>
</evidence>
<dbReference type="SUPFAM" id="SSF56176">
    <property type="entry name" value="FAD-binding/transporter-associated domain-like"/>
    <property type="match status" value="1"/>
</dbReference>
<keyword evidence="5" id="KW-0732">Signal</keyword>
<dbReference type="GeneID" id="19242973"/>
<gene>
    <name evidence="7" type="ORF">EPUS_08122</name>
</gene>
<dbReference type="AlphaFoldDB" id="U1HXB5"/>
<dbReference type="PANTHER" id="PTHR42973">
    <property type="entry name" value="BINDING OXIDOREDUCTASE, PUTATIVE (AFU_ORTHOLOGUE AFUA_1G17690)-RELATED"/>
    <property type="match status" value="1"/>
</dbReference>
<dbReference type="Proteomes" id="UP000019373">
    <property type="component" value="Unassembled WGS sequence"/>
</dbReference>
<feature type="chain" id="PRO_5004612946" description="FAD-binding PCMH-type domain-containing protein" evidence="5">
    <location>
        <begin position="17"/>
        <end position="545"/>
    </location>
</feature>
<evidence type="ECO:0000256" key="4">
    <source>
        <dbReference type="ARBA" id="ARBA00023002"/>
    </source>
</evidence>
<dbReference type="RefSeq" id="XP_007800274.1">
    <property type="nucleotide sequence ID" value="XM_007802083.1"/>
</dbReference>
<dbReference type="InterPro" id="IPR006094">
    <property type="entry name" value="Oxid_FAD_bind_N"/>
</dbReference>
<dbReference type="Gene3D" id="3.30.465.10">
    <property type="match status" value="1"/>
</dbReference>
<dbReference type="OrthoDB" id="2151789at2759"/>
<evidence type="ECO:0000313" key="8">
    <source>
        <dbReference type="Proteomes" id="UP000019373"/>
    </source>
</evidence>
<evidence type="ECO:0000313" key="7">
    <source>
        <dbReference type="EMBL" id="ERF74074.1"/>
    </source>
</evidence>
<dbReference type="GO" id="GO:0071949">
    <property type="term" value="F:FAD binding"/>
    <property type="evidence" value="ECO:0007669"/>
    <property type="project" value="InterPro"/>
</dbReference>
<dbReference type="EMBL" id="KE720898">
    <property type="protein sequence ID" value="ERF74074.1"/>
    <property type="molecule type" value="Genomic_DNA"/>
</dbReference>
<organism evidence="7 8">
    <name type="scientific">Endocarpon pusillum (strain Z07020 / HMAS-L-300199)</name>
    <name type="common">Lichen-forming fungus</name>
    <dbReference type="NCBI Taxonomy" id="1263415"/>
    <lineage>
        <taxon>Eukaryota</taxon>
        <taxon>Fungi</taxon>
        <taxon>Dikarya</taxon>
        <taxon>Ascomycota</taxon>
        <taxon>Pezizomycotina</taxon>
        <taxon>Eurotiomycetes</taxon>
        <taxon>Chaetothyriomycetidae</taxon>
        <taxon>Verrucariales</taxon>
        <taxon>Verrucariaceae</taxon>
        <taxon>Endocarpon</taxon>
    </lineage>
</organism>
<name>U1HXB5_ENDPU</name>
<dbReference type="GO" id="GO:0016491">
    <property type="term" value="F:oxidoreductase activity"/>
    <property type="evidence" value="ECO:0007669"/>
    <property type="project" value="UniProtKB-KW"/>
</dbReference>
<proteinExistence type="inferred from homology"/>
<dbReference type="HOGENOM" id="CLU_018354_1_2_1"/>
<dbReference type="OMA" id="WLYINYA"/>